<evidence type="ECO:0000313" key="3">
    <source>
        <dbReference type="Proteomes" id="UP000183487"/>
    </source>
</evidence>
<reference evidence="3" key="1">
    <citation type="submission" date="2016-10" db="EMBL/GenBank/DDBJ databases">
        <authorList>
            <person name="Varghese N."/>
            <person name="Submissions S."/>
        </authorList>
    </citation>
    <scope>NUCLEOTIDE SEQUENCE [LARGE SCALE GENOMIC DNA]</scope>
    <source>
        <strain evidence="3">GAS106B</strain>
    </source>
</reference>
<name>A0A1H1JH37_9BURK</name>
<dbReference type="RefSeq" id="WP_074771521.1">
    <property type="nucleotide sequence ID" value="NZ_FNKP01000003.1"/>
</dbReference>
<dbReference type="EMBL" id="FNKP01000003">
    <property type="protein sequence ID" value="SDR48945.1"/>
    <property type="molecule type" value="Genomic_DNA"/>
</dbReference>
<proteinExistence type="predicted"/>
<feature type="chain" id="PRO_5010367436" description="DUF4148 domain-containing protein" evidence="1">
    <location>
        <begin position="22"/>
        <end position="85"/>
    </location>
</feature>
<accession>A0A1H1JH37</accession>
<dbReference type="InterPro" id="IPR025421">
    <property type="entry name" value="DUF4148"/>
</dbReference>
<dbReference type="Proteomes" id="UP000183487">
    <property type="component" value="Unassembled WGS sequence"/>
</dbReference>
<feature type="signal peptide" evidence="1">
    <location>
        <begin position="1"/>
        <end position="21"/>
    </location>
</feature>
<dbReference type="Pfam" id="PF13663">
    <property type="entry name" value="DUF4148"/>
    <property type="match status" value="1"/>
</dbReference>
<keyword evidence="1" id="KW-0732">Signal</keyword>
<dbReference type="AlphaFoldDB" id="A0A1H1JH37"/>
<sequence length="85" mass="9069">MTLLSKAVAVAIIAIPAFSYAQSTPNVTRAQVRTELAQLEKAGYNPNVDEEYPRDVQRAEAIVAAQKGDVSGYGSDLAGTTQSRQ</sequence>
<evidence type="ECO:0008006" key="4">
    <source>
        <dbReference type="Google" id="ProtNLM"/>
    </source>
</evidence>
<evidence type="ECO:0000256" key="1">
    <source>
        <dbReference type="SAM" id="SignalP"/>
    </source>
</evidence>
<organism evidence="2 3">
    <name type="scientific">Paraburkholderia fungorum</name>
    <dbReference type="NCBI Taxonomy" id="134537"/>
    <lineage>
        <taxon>Bacteria</taxon>
        <taxon>Pseudomonadati</taxon>
        <taxon>Pseudomonadota</taxon>
        <taxon>Betaproteobacteria</taxon>
        <taxon>Burkholderiales</taxon>
        <taxon>Burkholderiaceae</taxon>
        <taxon>Paraburkholderia</taxon>
    </lineage>
</organism>
<dbReference type="OrthoDB" id="9034330at2"/>
<keyword evidence="3" id="KW-1185">Reference proteome</keyword>
<protein>
    <recommendedName>
        <fullName evidence="4">DUF4148 domain-containing protein</fullName>
    </recommendedName>
</protein>
<evidence type="ECO:0000313" key="2">
    <source>
        <dbReference type="EMBL" id="SDR48945.1"/>
    </source>
</evidence>
<gene>
    <name evidence="2" type="ORF">SAMN05443245_6308</name>
</gene>